<evidence type="ECO:0000313" key="3">
    <source>
        <dbReference type="Proteomes" id="UP001444071"/>
    </source>
</evidence>
<accession>A0ABV0VSH1</accession>
<protein>
    <submittedName>
        <fullName evidence="2">Uncharacterized protein</fullName>
    </submittedName>
</protein>
<name>A0ABV0VSH1_9TELE</name>
<proteinExistence type="predicted"/>
<feature type="region of interest" description="Disordered" evidence="1">
    <location>
        <begin position="1"/>
        <end position="45"/>
    </location>
</feature>
<dbReference type="EMBL" id="JAHRIM010002716">
    <property type="protein sequence ID" value="MEQ2259222.1"/>
    <property type="molecule type" value="Genomic_DNA"/>
</dbReference>
<evidence type="ECO:0000313" key="2">
    <source>
        <dbReference type="EMBL" id="MEQ2259222.1"/>
    </source>
</evidence>
<dbReference type="Proteomes" id="UP001444071">
    <property type="component" value="Unassembled WGS sequence"/>
</dbReference>
<reference evidence="2 3" key="1">
    <citation type="submission" date="2021-06" db="EMBL/GenBank/DDBJ databases">
        <authorList>
            <person name="Palmer J.M."/>
        </authorList>
    </citation>
    <scope>NUCLEOTIDE SEQUENCE [LARGE SCALE GENOMIC DNA]</scope>
    <source>
        <strain evidence="2 3">XR_2019</strain>
        <tissue evidence="2">Muscle</tissue>
    </source>
</reference>
<sequence length="107" mass="12208">MKWHAMLSKQGTKWRQIKREQERTKSGALRYPLGEDSSSTGRIVHHDTETPIRDVGPEQLQSRACNVHPLLQYEAAAKSKSTSKTQFPEFIALNMLLNTFKKADLVL</sequence>
<comment type="caution">
    <text evidence="2">The sequence shown here is derived from an EMBL/GenBank/DDBJ whole genome shotgun (WGS) entry which is preliminary data.</text>
</comment>
<gene>
    <name evidence="2" type="ORF">XENORESO_008553</name>
</gene>
<keyword evidence="3" id="KW-1185">Reference proteome</keyword>
<organism evidence="2 3">
    <name type="scientific">Xenotaenia resolanae</name>
    <dbReference type="NCBI Taxonomy" id="208358"/>
    <lineage>
        <taxon>Eukaryota</taxon>
        <taxon>Metazoa</taxon>
        <taxon>Chordata</taxon>
        <taxon>Craniata</taxon>
        <taxon>Vertebrata</taxon>
        <taxon>Euteleostomi</taxon>
        <taxon>Actinopterygii</taxon>
        <taxon>Neopterygii</taxon>
        <taxon>Teleostei</taxon>
        <taxon>Neoteleostei</taxon>
        <taxon>Acanthomorphata</taxon>
        <taxon>Ovalentaria</taxon>
        <taxon>Atherinomorphae</taxon>
        <taxon>Cyprinodontiformes</taxon>
        <taxon>Goodeidae</taxon>
        <taxon>Xenotaenia</taxon>
    </lineage>
</organism>
<evidence type="ECO:0000256" key="1">
    <source>
        <dbReference type="SAM" id="MobiDB-lite"/>
    </source>
</evidence>